<dbReference type="InterPro" id="IPR011646">
    <property type="entry name" value="KAP_P-loop"/>
</dbReference>
<keyword evidence="5" id="KW-1185">Reference proteome</keyword>
<reference evidence="4" key="1">
    <citation type="submission" date="2025-08" db="UniProtKB">
        <authorList>
            <consortium name="Ensembl"/>
        </authorList>
    </citation>
    <scope>IDENTIFICATION</scope>
</reference>
<organism evidence="4 5">
    <name type="scientific">Periophthalmus magnuspinnatus</name>
    <dbReference type="NCBI Taxonomy" id="409849"/>
    <lineage>
        <taxon>Eukaryota</taxon>
        <taxon>Metazoa</taxon>
        <taxon>Chordata</taxon>
        <taxon>Craniata</taxon>
        <taxon>Vertebrata</taxon>
        <taxon>Euteleostomi</taxon>
        <taxon>Actinopterygii</taxon>
        <taxon>Neopterygii</taxon>
        <taxon>Teleostei</taxon>
        <taxon>Neoteleostei</taxon>
        <taxon>Acanthomorphata</taxon>
        <taxon>Gobiaria</taxon>
        <taxon>Gobiiformes</taxon>
        <taxon>Gobioidei</taxon>
        <taxon>Gobiidae</taxon>
        <taxon>Oxudercinae</taxon>
        <taxon>Periophthalmus</taxon>
    </lineage>
</organism>
<evidence type="ECO:0000313" key="5">
    <source>
        <dbReference type="Proteomes" id="UP000261520"/>
    </source>
</evidence>
<dbReference type="AlphaFoldDB" id="A0A3B4B2U3"/>
<dbReference type="Pfam" id="PF07693">
    <property type="entry name" value="KAP_NTPase"/>
    <property type="match status" value="1"/>
</dbReference>
<protein>
    <submittedName>
        <fullName evidence="4">Uncharacterized protein</fullName>
    </submittedName>
</protein>
<evidence type="ECO:0000313" key="4">
    <source>
        <dbReference type="Ensembl" id="ENSPMGP00000023902.1"/>
    </source>
</evidence>
<keyword evidence="1" id="KW-1133">Transmembrane helix</keyword>
<evidence type="ECO:0000259" key="2">
    <source>
        <dbReference type="Pfam" id="PF07693"/>
    </source>
</evidence>
<reference evidence="4" key="2">
    <citation type="submission" date="2025-09" db="UniProtKB">
        <authorList>
            <consortium name="Ensembl"/>
        </authorList>
    </citation>
    <scope>IDENTIFICATION</scope>
</reference>
<dbReference type="InterPro" id="IPR057092">
    <property type="entry name" value="SAM_KIDINS220"/>
</dbReference>
<dbReference type="PANTHER" id="PTHR22674:SF6">
    <property type="entry name" value="NTPASE KAP FAMILY P-LOOP DOMAIN-CONTAINING PROTEIN 1"/>
    <property type="match status" value="1"/>
</dbReference>
<dbReference type="InterPro" id="IPR052754">
    <property type="entry name" value="NTPase_KAP_P-loop"/>
</dbReference>
<dbReference type="Proteomes" id="UP000261520">
    <property type="component" value="Unplaced"/>
</dbReference>
<evidence type="ECO:0000259" key="3">
    <source>
        <dbReference type="Pfam" id="PF23307"/>
    </source>
</evidence>
<keyword evidence="1" id="KW-0472">Membrane</keyword>
<feature type="transmembrane region" description="Helical" evidence="1">
    <location>
        <begin position="157"/>
        <end position="177"/>
    </location>
</feature>
<dbReference type="STRING" id="409849.ENSPMGP00000023902"/>
<feature type="domain" description="Kinase D-interacting substrate of 220 kDa-like SAM" evidence="3">
    <location>
        <begin position="617"/>
        <end position="658"/>
    </location>
</feature>
<feature type="domain" description="KAP NTPase" evidence="2">
    <location>
        <begin position="79"/>
        <end position="363"/>
    </location>
</feature>
<dbReference type="Ensembl" id="ENSPMGT00000025464.1">
    <property type="protein sequence ID" value="ENSPMGP00000023902.1"/>
    <property type="gene ID" value="ENSPMGG00000019335.1"/>
</dbReference>
<evidence type="ECO:0000256" key="1">
    <source>
        <dbReference type="SAM" id="Phobius"/>
    </source>
</evidence>
<dbReference type="PANTHER" id="PTHR22674">
    <property type="entry name" value="NTPASE, KAP FAMILY P-LOOP DOMAIN-CONTAINING 1"/>
    <property type="match status" value="1"/>
</dbReference>
<keyword evidence="1" id="KW-0812">Transmembrane</keyword>
<accession>A0A3B4B2U3</accession>
<proteinExistence type="predicted"/>
<dbReference type="Pfam" id="PF23307">
    <property type="entry name" value="SAM_KIDINS220"/>
    <property type="match status" value="1"/>
</dbReference>
<name>A0A3B4B2U3_9GOBI</name>
<feature type="transmembrane region" description="Helical" evidence="1">
    <location>
        <begin position="197"/>
        <end position="220"/>
    </location>
</feature>
<sequence>PKMEQNKKGVFYAYALSKTLSKVSAPATVGLYSTCQDRISLEHTDVAAPRPPRPSLCACISLIWKLLFYKPIWTHRNQSHHNVRFIHVYFSAWHFAGSDLLWAGMALRLFYAMQVNFGKLQLLLHRVGQYDEEDEVKKRVEDSTNDWRAKKCCCCPVWLCLLFILLIPLGFLIFYLISSQLDPSSSEVVNNGTTSQVNFIEGLLIASFGVPAASALRFLLSMVKNLLFSQDQNIKRGMDNEHVSSKLGFMNEVRKEIWFLNRFVQFMEVFERRRIRIVLQITNLDRCPPMKIVAVLDAINILLSDEESPFISILAVNPEVLVEKVNFTDYCFIKEDQAHALLNRIVTLPFTIPPMCGYSRRTLFYNLACSGNFKNHQIKSSSSNSVPLVEISVDNEKHPLITSKLDLHVNDEEVEMIVKSIAKNGDSGLNKYILDDAMSMRRVINSFRMVLIITKALHKEITSTENIAAWVIIANHWPCRLSWIIQCVEDSKQRAEIECTSINKLKTLWEVFEESKAELYVMKEDIEEFLEQDGDPEMFEMFLKDDFQFTIKDLEILEEATVNLDHSIKNEMARIRGTSTLRDVRWKRSLAPLPITTIINMKTEDVYIEMPRFKLILQMYTDIVKANDLNGPALVFGDRKDLKELLGMTFGEWAKFKIRFLIFSSSAPEETSHNIFYTPASYQTQQICS</sequence>